<dbReference type="GO" id="GO:0004825">
    <property type="term" value="F:methionine-tRNA ligase activity"/>
    <property type="evidence" value="ECO:0007669"/>
    <property type="project" value="UniProtKB-EC"/>
</dbReference>
<name>A0A0G1F940_9BACT</name>
<dbReference type="InterPro" id="IPR015413">
    <property type="entry name" value="Methionyl/Leucyl_tRNA_Synth"/>
</dbReference>
<evidence type="ECO:0000313" key="13">
    <source>
        <dbReference type="Proteomes" id="UP000033980"/>
    </source>
</evidence>
<comment type="similarity">
    <text evidence="10">Belongs to the class-I aminoacyl-tRNA synthetase family.</text>
</comment>
<dbReference type="SUPFAM" id="SSF47323">
    <property type="entry name" value="Anticodon-binding domain of a subclass of class I aminoacyl-tRNA synthetases"/>
    <property type="match status" value="1"/>
</dbReference>
<accession>A0A0G1F940</accession>
<evidence type="ECO:0000256" key="4">
    <source>
        <dbReference type="ARBA" id="ARBA00022598"/>
    </source>
</evidence>
<keyword evidence="7 10" id="KW-0648">Protein biosynthesis</keyword>
<sequence>MGKFYITTTLPYVNAEPHIGFAMEIIRADVLARLHRAMGDEVFFNTGTDEHGQKIYQKAVEAGKEPKAYCDEYAERFGRLKRGLNLSYNNFIRTTDEHHLVAAQEFWKLCESKGDIYKKIYRIKYCVGCELEKTDSELIDGKCPLHPTQELENIEEENYFFRLSNYQQKLLDLYESHPNFVIPDFRQNEMKIFVQGGLQDFSVSRVKAKMPWGVEVPGDPSQIMYVWFDALVNYISALGWPETQERFDGFWPGIQVCGKDNLRQQTAMWQAMLMSAGLPTSRQIFVGGFLTSEGKKISKSLGNVINPIEWTEKYSTDALRYFLLAEVSVFEDSDVTVDRFEEAYQGNLANGIGNLAARVATMAEKIGLKVPEQKLGIREEVINKLKEFRFDEAMKFIWEDVKRADTLINQREVWKLTGEDQRFALANLVIIIRKIAVDLAPFMPETSDKLRVMFAGEVIKRGENLFQRIEKHVG</sequence>
<evidence type="ECO:0000256" key="2">
    <source>
        <dbReference type="ARBA" id="ARBA00012838"/>
    </source>
</evidence>
<dbReference type="GO" id="GO:0006431">
    <property type="term" value="P:methionyl-tRNA aminoacylation"/>
    <property type="evidence" value="ECO:0007669"/>
    <property type="project" value="InterPro"/>
</dbReference>
<dbReference type="GO" id="GO:0005524">
    <property type="term" value="F:ATP binding"/>
    <property type="evidence" value="ECO:0007669"/>
    <property type="project" value="UniProtKB-KW"/>
</dbReference>
<dbReference type="PANTHER" id="PTHR43326:SF1">
    <property type="entry name" value="METHIONINE--TRNA LIGASE, MITOCHONDRIAL"/>
    <property type="match status" value="1"/>
</dbReference>
<evidence type="ECO:0000256" key="7">
    <source>
        <dbReference type="ARBA" id="ARBA00022917"/>
    </source>
</evidence>
<dbReference type="PANTHER" id="PTHR43326">
    <property type="entry name" value="METHIONYL-TRNA SYNTHETASE"/>
    <property type="match status" value="1"/>
</dbReference>
<keyword evidence="8 10" id="KW-0030">Aminoacyl-tRNA synthetase</keyword>
<evidence type="ECO:0000256" key="9">
    <source>
        <dbReference type="ARBA" id="ARBA00030904"/>
    </source>
</evidence>
<dbReference type="Gene3D" id="1.10.730.10">
    <property type="entry name" value="Isoleucyl-tRNA Synthetase, Domain 1"/>
    <property type="match status" value="1"/>
</dbReference>
<evidence type="ECO:0000256" key="10">
    <source>
        <dbReference type="RuleBase" id="RU363039"/>
    </source>
</evidence>
<evidence type="ECO:0000256" key="6">
    <source>
        <dbReference type="ARBA" id="ARBA00022840"/>
    </source>
</evidence>
<dbReference type="Gene3D" id="2.170.220.10">
    <property type="match status" value="1"/>
</dbReference>
<comment type="caution">
    <text evidence="12">The sequence shown here is derived from an EMBL/GenBank/DDBJ whole genome shotgun (WGS) entry which is preliminary data.</text>
</comment>
<dbReference type="EC" id="6.1.1.10" evidence="2"/>
<dbReference type="InterPro" id="IPR033911">
    <property type="entry name" value="MetRS_core"/>
</dbReference>
<dbReference type="InterPro" id="IPR009080">
    <property type="entry name" value="tRNAsynth_Ia_anticodon-bd"/>
</dbReference>
<feature type="domain" description="Methionyl/Leucyl tRNA synthetase" evidence="11">
    <location>
        <begin position="5"/>
        <end position="145"/>
    </location>
</feature>
<dbReference type="Proteomes" id="UP000033980">
    <property type="component" value="Unassembled WGS sequence"/>
</dbReference>
<evidence type="ECO:0000256" key="1">
    <source>
        <dbReference type="ARBA" id="ARBA00003314"/>
    </source>
</evidence>
<evidence type="ECO:0000256" key="8">
    <source>
        <dbReference type="ARBA" id="ARBA00023146"/>
    </source>
</evidence>
<evidence type="ECO:0000256" key="3">
    <source>
        <dbReference type="ARBA" id="ARBA00018753"/>
    </source>
</evidence>
<organism evidence="12 13">
    <name type="scientific">Candidatus Collierbacteria bacterium GW2011_GWC2_43_12</name>
    <dbReference type="NCBI Taxonomy" id="1618390"/>
    <lineage>
        <taxon>Bacteria</taxon>
        <taxon>Candidatus Collieribacteriota</taxon>
    </lineage>
</organism>
<protein>
    <recommendedName>
        <fullName evidence="3">Methionine--tRNA ligase</fullName>
        <ecNumber evidence="2">6.1.1.10</ecNumber>
    </recommendedName>
    <alternativeName>
        <fullName evidence="9">Methionyl-tRNA synthetase</fullName>
    </alternativeName>
</protein>
<evidence type="ECO:0000259" key="11">
    <source>
        <dbReference type="Pfam" id="PF09334"/>
    </source>
</evidence>
<keyword evidence="6 10" id="KW-0067">ATP-binding</keyword>
<dbReference type="PRINTS" id="PR01041">
    <property type="entry name" value="TRNASYNTHMET"/>
</dbReference>
<dbReference type="CDD" id="cd00814">
    <property type="entry name" value="MetRS_core"/>
    <property type="match status" value="1"/>
</dbReference>
<dbReference type="Pfam" id="PF09334">
    <property type="entry name" value="tRNA-synt_1g"/>
    <property type="match status" value="2"/>
</dbReference>
<feature type="domain" description="Methionyl/Leucyl tRNA synthetase" evidence="11">
    <location>
        <begin position="155"/>
        <end position="359"/>
    </location>
</feature>
<dbReference type="AlphaFoldDB" id="A0A0G1F940"/>
<dbReference type="NCBIfam" id="TIGR00398">
    <property type="entry name" value="metG"/>
    <property type="match status" value="1"/>
</dbReference>
<evidence type="ECO:0000313" key="12">
    <source>
        <dbReference type="EMBL" id="KKS91621.1"/>
    </source>
</evidence>
<dbReference type="Gene3D" id="3.40.50.620">
    <property type="entry name" value="HUPs"/>
    <property type="match status" value="1"/>
</dbReference>
<dbReference type="PATRIC" id="fig|1618390.3.peg.939"/>
<comment type="function">
    <text evidence="1">Is required not only for elongation of protein synthesis but also for the initiation of all mRNA translation through initiator tRNA(fMet) aminoacylation.</text>
</comment>
<proteinExistence type="inferred from homology"/>
<reference evidence="12 13" key="1">
    <citation type="journal article" date="2015" name="Nature">
        <title>rRNA introns, odd ribosomes, and small enigmatic genomes across a large radiation of phyla.</title>
        <authorList>
            <person name="Brown C.T."/>
            <person name="Hug L.A."/>
            <person name="Thomas B.C."/>
            <person name="Sharon I."/>
            <person name="Castelle C.J."/>
            <person name="Singh A."/>
            <person name="Wilkins M.J."/>
            <person name="Williams K.H."/>
            <person name="Banfield J.F."/>
        </authorList>
    </citation>
    <scope>NUCLEOTIDE SEQUENCE [LARGE SCALE GENOMIC DNA]</scope>
</reference>
<gene>
    <name evidence="12" type="ORF">UV68_C0065G0005</name>
</gene>
<evidence type="ECO:0000256" key="5">
    <source>
        <dbReference type="ARBA" id="ARBA00022741"/>
    </source>
</evidence>
<dbReference type="EMBL" id="LCFK01000065">
    <property type="protein sequence ID" value="KKS91621.1"/>
    <property type="molecule type" value="Genomic_DNA"/>
</dbReference>
<dbReference type="InterPro" id="IPR014758">
    <property type="entry name" value="Met-tRNA_synth"/>
</dbReference>
<keyword evidence="5 10" id="KW-0547">Nucleotide-binding</keyword>
<dbReference type="InterPro" id="IPR023457">
    <property type="entry name" value="Met-tRNA_synth_2"/>
</dbReference>
<keyword evidence="4 10" id="KW-0436">Ligase</keyword>
<dbReference type="SUPFAM" id="SSF52374">
    <property type="entry name" value="Nucleotidylyl transferase"/>
    <property type="match status" value="1"/>
</dbReference>
<dbReference type="InterPro" id="IPR014729">
    <property type="entry name" value="Rossmann-like_a/b/a_fold"/>
</dbReference>